<comment type="caution">
    <text evidence="2">The sequence shown here is derived from an EMBL/GenBank/DDBJ whole genome shotgun (WGS) entry which is preliminary data.</text>
</comment>
<dbReference type="PANTHER" id="PTHR41521:SF4">
    <property type="entry name" value="BLR0684 PROTEIN"/>
    <property type="match status" value="1"/>
</dbReference>
<keyword evidence="3" id="KW-1185">Reference proteome</keyword>
<proteinExistence type="predicted"/>
<dbReference type="InterPro" id="IPR010753">
    <property type="entry name" value="DUF1330"/>
</dbReference>
<evidence type="ECO:0000313" key="3">
    <source>
        <dbReference type="Proteomes" id="UP001251524"/>
    </source>
</evidence>
<evidence type="ECO:0000259" key="1">
    <source>
        <dbReference type="Pfam" id="PF07045"/>
    </source>
</evidence>
<reference evidence="2 3" key="1">
    <citation type="submission" date="2023-07" db="EMBL/GenBank/DDBJ databases">
        <title>Sorghum-associated microbial communities from plants grown in Nebraska, USA.</title>
        <authorList>
            <person name="Schachtman D."/>
        </authorList>
    </citation>
    <scope>NUCLEOTIDE SEQUENCE [LARGE SCALE GENOMIC DNA]</scope>
    <source>
        <strain evidence="2 3">BE198</strain>
    </source>
</reference>
<dbReference type="Pfam" id="PF07045">
    <property type="entry name" value="DUF1330"/>
    <property type="match status" value="1"/>
</dbReference>
<accession>A0ABU1W6M2</accession>
<sequence length="97" mass="10340">MNKGYWVIAWQSVSDPSAVDRYIAPATEAILAHGGRVVAGGEPARTYESGLPSRIVVVEFDSLQSAVSAYESPDYQASLSHLSGAAERDVRIIEGMG</sequence>
<dbReference type="Proteomes" id="UP001251524">
    <property type="component" value="Unassembled WGS sequence"/>
</dbReference>
<dbReference type="RefSeq" id="WP_310057611.1">
    <property type="nucleotide sequence ID" value="NZ_JAVDVY010000001.1"/>
</dbReference>
<dbReference type="EMBL" id="JAVDVY010000001">
    <property type="protein sequence ID" value="MDR7133220.1"/>
    <property type="molecule type" value="Genomic_DNA"/>
</dbReference>
<dbReference type="SUPFAM" id="SSF54909">
    <property type="entry name" value="Dimeric alpha+beta barrel"/>
    <property type="match status" value="1"/>
</dbReference>
<evidence type="ECO:0000313" key="2">
    <source>
        <dbReference type="EMBL" id="MDR7133220.1"/>
    </source>
</evidence>
<protein>
    <submittedName>
        <fullName evidence="2">Uncharacterized protein (DUF1330 family)</fullName>
    </submittedName>
</protein>
<feature type="domain" description="DUF1330" evidence="1">
    <location>
        <begin position="3"/>
        <end position="96"/>
    </location>
</feature>
<dbReference type="PANTHER" id="PTHR41521">
    <property type="match status" value="1"/>
</dbReference>
<dbReference type="Gene3D" id="3.30.70.100">
    <property type="match status" value="1"/>
</dbReference>
<name>A0ABU1W6M2_9GAMM</name>
<dbReference type="InterPro" id="IPR011008">
    <property type="entry name" value="Dimeric_a/b-barrel"/>
</dbReference>
<organism evidence="2 3">
    <name type="scientific">Lysobacter niastensis</name>
    <dbReference type="NCBI Taxonomy" id="380629"/>
    <lineage>
        <taxon>Bacteria</taxon>
        <taxon>Pseudomonadati</taxon>
        <taxon>Pseudomonadota</taxon>
        <taxon>Gammaproteobacteria</taxon>
        <taxon>Lysobacterales</taxon>
        <taxon>Lysobacteraceae</taxon>
        <taxon>Lysobacter</taxon>
    </lineage>
</organism>
<gene>
    <name evidence="2" type="ORF">J2X06_000404</name>
</gene>